<keyword evidence="3" id="KW-1185">Reference proteome</keyword>
<evidence type="ECO:0000256" key="1">
    <source>
        <dbReference type="SAM" id="MobiDB-lite"/>
    </source>
</evidence>
<feature type="compositionally biased region" description="Low complexity" evidence="1">
    <location>
        <begin position="79"/>
        <end position="88"/>
    </location>
</feature>
<feature type="compositionally biased region" description="Polar residues" evidence="1">
    <location>
        <begin position="54"/>
        <end position="67"/>
    </location>
</feature>
<protein>
    <submittedName>
        <fullName evidence="2">Uncharacterized protein</fullName>
    </submittedName>
</protein>
<evidence type="ECO:0000313" key="3">
    <source>
        <dbReference type="Proteomes" id="UP000800093"/>
    </source>
</evidence>
<feature type="region of interest" description="Disordered" evidence="1">
    <location>
        <begin position="1"/>
        <end position="88"/>
    </location>
</feature>
<sequence>MPHAVEHPENGNQQDNNPNRQVNHISTQSEHYSNQDNGGNDGVHSPALSRWLDQPTSEEPFTGQQLRSDGGAEGGGSNGRIESGGRQT</sequence>
<evidence type="ECO:0000313" key="2">
    <source>
        <dbReference type="EMBL" id="KAF2270352.1"/>
    </source>
</evidence>
<dbReference type="Proteomes" id="UP000800093">
    <property type="component" value="Unassembled WGS sequence"/>
</dbReference>
<gene>
    <name evidence="2" type="ORF">CC78DRAFT_611250</name>
</gene>
<name>A0A9P4TQU8_9PLEO</name>
<comment type="caution">
    <text evidence="2">The sequence shown here is derived from an EMBL/GenBank/DDBJ whole genome shotgun (WGS) entry which is preliminary data.</text>
</comment>
<dbReference type="EMBL" id="ML986579">
    <property type="protein sequence ID" value="KAF2270352.1"/>
    <property type="molecule type" value="Genomic_DNA"/>
</dbReference>
<accession>A0A9P4TQU8</accession>
<dbReference type="AlphaFoldDB" id="A0A9P4TQU8"/>
<feature type="compositionally biased region" description="Polar residues" evidence="1">
    <location>
        <begin position="10"/>
        <end position="38"/>
    </location>
</feature>
<proteinExistence type="predicted"/>
<reference evidence="3" key="1">
    <citation type="journal article" date="2020" name="Stud. Mycol.">
        <title>101 Dothideomycetes genomes: A test case for predicting lifestyles and emergence of pathogens.</title>
        <authorList>
            <person name="Haridas S."/>
            <person name="Albert R."/>
            <person name="Binder M."/>
            <person name="Bloem J."/>
            <person name="LaButti K."/>
            <person name="Salamov A."/>
            <person name="Andreopoulos B."/>
            <person name="Baker S."/>
            <person name="Barry K."/>
            <person name="Bills G."/>
            <person name="Bluhm B."/>
            <person name="Cannon C."/>
            <person name="Castanera R."/>
            <person name="Culley D."/>
            <person name="Daum C."/>
            <person name="Ezra D."/>
            <person name="Gonzalez J."/>
            <person name="Henrissat B."/>
            <person name="Kuo A."/>
            <person name="Liang C."/>
            <person name="Lipzen A."/>
            <person name="Lutzoni F."/>
            <person name="Magnuson J."/>
            <person name="Mondo S."/>
            <person name="Nolan M."/>
            <person name="Ohm R."/>
            <person name="Pangilinan J."/>
            <person name="Park H.-J."/>
            <person name="Ramirez L."/>
            <person name="Alfaro M."/>
            <person name="Sun H."/>
            <person name="Tritt A."/>
            <person name="Yoshinaga Y."/>
            <person name="Zwiers L.-H."/>
            <person name="Turgeon B."/>
            <person name="Goodwin S."/>
            <person name="Spatafora J."/>
            <person name="Crous P."/>
            <person name="Grigoriev I."/>
        </authorList>
    </citation>
    <scope>NUCLEOTIDE SEQUENCE [LARGE SCALE GENOMIC DNA]</scope>
    <source>
        <strain evidence="3">CBS 304.66</strain>
    </source>
</reference>
<organism evidence="2 3">
    <name type="scientific">Lojkania enalia</name>
    <dbReference type="NCBI Taxonomy" id="147567"/>
    <lineage>
        <taxon>Eukaryota</taxon>
        <taxon>Fungi</taxon>
        <taxon>Dikarya</taxon>
        <taxon>Ascomycota</taxon>
        <taxon>Pezizomycotina</taxon>
        <taxon>Dothideomycetes</taxon>
        <taxon>Pleosporomycetidae</taxon>
        <taxon>Pleosporales</taxon>
        <taxon>Pleosporales incertae sedis</taxon>
        <taxon>Lojkania</taxon>
    </lineage>
</organism>